<protein>
    <submittedName>
        <fullName evidence="1">Uncharacterized protein</fullName>
    </submittedName>
</protein>
<evidence type="ECO:0000313" key="2">
    <source>
        <dbReference type="Proteomes" id="UP000371977"/>
    </source>
</evidence>
<sequence length="271" mass="30860">MIKNLNVLEANDLIQQYDNRVVEEVLPVFRVNVEYYRQKLESILVKNSNSYSKESVLSINRMISNVFVEGGKRAIETLARFGTSYEFSEKNSAISSLGFFSIFEKKTLKANNQTIIMALTDNVMNNLESTSGRYSDYSEFTHYVIGIFNLGVISGYQFYRHVCFSEQIIGLDSLIPTMSIGRVYSTDTVVRDDAYANALSSLENGDSLFSINVVNKTIIKDDFLNQMDNKSQYLMEIINGGPLDEIDLKFLVAQYANLLDTDSEYFEVRKI</sequence>
<keyword evidence="2" id="KW-1185">Reference proteome</keyword>
<gene>
    <name evidence="1" type="ORF">ESZ50_02490</name>
</gene>
<dbReference type="RefSeq" id="WP_148622029.1">
    <property type="nucleotide sequence ID" value="NZ_SDGZ01000008.1"/>
</dbReference>
<comment type="caution">
    <text evidence="1">The sequence shown here is derived from an EMBL/GenBank/DDBJ whole genome shotgun (WGS) entry which is preliminary data.</text>
</comment>
<evidence type="ECO:0000313" key="1">
    <source>
        <dbReference type="EMBL" id="TYC50557.1"/>
    </source>
</evidence>
<dbReference type="EMBL" id="SDGZ01000008">
    <property type="protein sequence ID" value="TYC50557.1"/>
    <property type="molecule type" value="Genomic_DNA"/>
</dbReference>
<dbReference type="Proteomes" id="UP000371977">
    <property type="component" value="Unassembled WGS sequence"/>
</dbReference>
<dbReference type="AlphaFoldDB" id="A0A6C2C9K8"/>
<organism evidence="1 2">
    <name type="scientific">Weissella muntiaci</name>
    <dbReference type="NCBI Taxonomy" id="2508881"/>
    <lineage>
        <taxon>Bacteria</taxon>
        <taxon>Bacillati</taxon>
        <taxon>Bacillota</taxon>
        <taxon>Bacilli</taxon>
        <taxon>Lactobacillales</taxon>
        <taxon>Lactobacillaceae</taxon>
        <taxon>Weissella</taxon>
    </lineage>
</organism>
<reference evidence="1 2" key="1">
    <citation type="submission" date="2019-01" db="EMBL/GenBank/DDBJ databases">
        <title>Weissella sp. nov., a novel lactic acid bacterium isolated from animal feces.</title>
        <authorList>
            <person name="Wang L.-T."/>
        </authorList>
    </citation>
    <scope>NUCLEOTIDE SEQUENCE [LARGE SCALE GENOMIC DNA]</scope>
    <source>
        <strain evidence="1 2">8H-2</strain>
    </source>
</reference>
<name>A0A6C2C9K8_9LACO</name>
<proteinExistence type="predicted"/>
<accession>A0A6C2C9K8</accession>